<dbReference type="AlphaFoldDB" id="A0A1H3H9H8"/>
<dbReference type="InterPro" id="IPR041231">
    <property type="entry name" value="FlgA_N"/>
</dbReference>
<dbReference type="CDD" id="cd11614">
    <property type="entry name" value="SAF_CpaB_FlgA_like"/>
    <property type="match status" value="1"/>
</dbReference>
<keyword evidence="5" id="KW-0969">Cilium</keyword>
<evidence type="ECO:0000256" key="2">
    <source>
        <dbReference type="ARBA" id="ARBA00022729"/>
    </source>
</evidence>
<protein>
    <submittedName>
        <fullName evidence="5">Flagella basal body P-ring formation protein FlgA</fullName>
    </submittedName>
</protein>
<gene>
    <name evidence="5" type="ORF">SAMN05421881_101843</name>
</gene>
<dbReference type="PANTHER" id="PTHR36307">
    <property type="entry name" value="FLAGELLA BASAL BODY P-RING FORMATION PROTEIN FLGA"/>
    <property type="match status" value="1"/>
</dbReference>
<dbReference type="STRING" id="44576.SAMN05421881_101843"/>
<feature type="domain" description="SAF" evidence="4">
    <location>
        <begin position="167"/>
        <end position="229"/>
    </location>
</feature>
<sequence length="291" mass="31332">MPEFIDDNICSIAGTNPVTCFSSGFNLPATALPCRAGGKNCRYRQKLPCARGNNLDAQPNMIKTSPLLWGLFCLLMPVLANASDHSPVSAILEAVEAFVHEQGRDLPGRVSIKSSRLDSRRTHQSCQQLEAFLPVGGRVWGRFSVGIRCLDASSWTLYVPVEIEVIAPIAHAARPIRKGKLVHSDDISMHETDLVRLPQDILNDAEQAVGKMATSSIAAGQPLRQRHLRAPHVITRGQKVQLTVTGPGFTVSTEGDALTSAASGEMVQVRNSAGRIISGIARADGSVEVRP</sequence>
<name>A0A1H3H9H8_9PROT</name>
<proteinExistence type="predicted"/>
<dbReference type="GO" id="GO:0042597">
    <property type="term" value="C:periplasmic space"/>
    <property type="evidence" value="ECO:0007669"/>
    <property type="project" value="UniProtKB-SubCell"/>
</dbReference>
<keyword evidence="5" id="KW-0966">Cell projection</keyword>
<dbReference type="PANTHER" id="PTHR36307:SF1">
    <property type="entry name" value="FLAGELLA BASAL BODY P-RING FORMATION PROTEIN FLGA"/>
    <property type="match status" value="1"/>
</dbReference>
<dbReference type="InterPro" id="IPR013974">
    <property type="entry name" value="SAF"/>
</dbReference>
<evidence type="ECO:0000313" key="6">
    <source>
        <dbReference type="Proteomes" id="UP000198640"/>
    </source>
</evidence>
<dbReference type="InterPro" id="IPR017585">
    <property type="entry name" value="SAF_FlgA"/>
</dbReference>
<keyword evidence="2" id="KW-0732">Signal</keyword>
<keyword evidence="3" id="KW-0574">Periplasm</keyword>
<dbReference type="Pfam" id="PF13144">
    <property type="entry name" value="ChapFlgA"/>
    <property type="match status" value="1"/>
</dbReference>
<evidence type="ECO:0000313" key="5">
    <source>
        <dbReference type="EMBL" id="SDY11279.1"/>
    </source>
</evidence>
<dbReference type="Gene3D" id="3.90.1210.10">
    <property type="entry name" value="Antifreeze-like/N-acetylneuraminic acid synthase C-terminal domain"/>
    <property type="match status" value="1"/>
</dbReference>
<organism evidence="5 6">
    <name type="scientific">Nitrosomonas halophila</name>
    <dbReference type="NCBI Taxonomy" id="44576"/>
    <lineage>
        <taxon>Bacteria</taxon>
        <taxon>Pseudomonadati</taxon>
        <taxon>Pseudomonadota</taxon>
        <taxon>Betaproteobacteria</taxon>
        <taxon>Nitrosomonadales</taxon>
        <taxon>Nitrosomonadaceae</taxon>
        <taxon>Nitrosomonas</taxon>
    </lineage>
</organism>
<dbReference type="SMART" id="SM00858">
    <property type="entry name" value="SAF"/>
    <property type="match status" value="1"/>
</dbReference>
<dbReference type="InterPro" id="IPR039246">
    <property type="entry name" value="Flagellar_FlgA"/>
</dbReference>
<evidence type="ECO:0000259" key="4">
    <source>
        <dbReference type="SMART" id="SM00858"/>
    </source>
</evidence>
<keyword evidence="6" id="KW-1185">Reference proteome</keyword>
<keyword evidence="5" id="KW-0282">Flagellum</keyword>
<dbReference type="NCBIfam" id="TIGR03170">
    <property type="entry name" value="flgA_cterm"/>
    <property type="match status" value="1"/>
</dbReference>
<dbReference type="Gene3D" id="2.30.30.760">
    <property type="match status" value="1"/>
</dbReference>
<reference evidence="5 6" key="1">
    <citation type="submission" date="2016-10" db="EMBL/GenBank/DDBJ databases">
        <authorList>
            <person name="de Groot N.N."/>
        </authorList>
    </citation>
    <scope>NUCLEOTIDE SEQUENCE [LARGE SCALE GENOMIC DNA]</scope>
    <source>
        <strain evidence="5 6">Nm1</strain>
    </source>
</reference>
<dbReference type="Pfam" id="PF17656">
    <property type="entry name" value="ChapFlgA_N"/>
    <property type="match status" value="1"/>
</dbReference>
<evidence type="ECO:0000256" key="1">
    <source>
        <dbReference type="ARBA" id="ARBA00004418"/>
    </source>
</evidence>
<dbReference type="GO" id="GO:0044780">
    <property type="term" value="P:bacterial-type flagellum assembly"/>
    <property type="evidence" value="ECO:0007669"/>
    <property type="project" value="InterPro"/>
</dbReference>
<dbReference type="Proteomes" id="UP000198640">
    <property type="component" value="Unassembled WGS sequence"/>
</dbReference>
<accession>A0A1H3H9H8</accession>
<evidence type="ECO:0000256" key="3">
    <source>
        <dbReference type="ARBA" id="ARBA00022764"/>
    </source>
</evidence>
<dbReference type="EMBL" id="FNOY01000018">
    <property type="protein sequence ID" value="SDY11279.1"/>
    <property type="molecule type" value="Genomic_DNA"/>
</dbReference>
<comment type="subcellular location">
    <subcellularLocation>
        <location evidence="1">Periplasm</location>
    </subcellularLocation>
</comment>